<dbReference type="STRING" id="1684307.A0A316U4E6"/>
<dbReference type="CDD" id="cd20267">
    <property type="entry name" value="Complex1_LYR_LYRM7"/>
    <property type="match status" value="1"/>
</dbReference>
<feature type="compositionally biased region" description="Polar residues" evidence="1">
    <location>
        <begin position="187"/>
        <end position="201"/>
    </location>
</feature>
<dbReference type="Proteomes" id="UP000245942">
    <property type="component" value="Unassembled WGS sequence"/>
</dbReference>
<dbReference type="EMBL" id="KZ819329">
    <property type="protein sequence ID" value="PWN20136.1"/>
    <property type="molecule type" value="Genomic_DNA"/>
</dbReference>
<evidence type="ECO:0000313" key="3">
    <source>
        <dbReference type="Proteomes" id="UP000245942"/>
    </source>
</evidence>
<feature type="compositionally biased region" description="Low complexity" evidence="1">
    <location>
        <begin position="240"/>
        <end position="265"/>
    </location>
</feature>
<proteinExistence type="predicted"/>
<dbReference type="OrthoDB" id="5587740at2759"/>
<dbReference type="InterPro" id="IPR034600">
    <property type="entry name" value="Ribosomal_bL31m"/>
</dbReference>
<reference evidence="2 3" key="1">
    <citation type="journal article" date="2018" name="Mol. Biol. Evol.">
        <title>Broad Genomic Sampling Reveals a Smut Pathogenic Ancestry of the Fungal Clade Ustilaginomycotina.</title>
        <authorList>
            <person name="Kijpornyongpan T."/>
            <person name="Mondo S.J."/>
            <person name="Barry K."/>
            <person name="Sandor L."/>
            <person name="Lee J."/>
            <person name="Lipzen A."/>
            <person name="Pangilinan J."/>
            <person name="LaButti K."/>
            <person name="Hainaut M."/>
            <person name="Henrissat B."/>
            <person name="Grigoriev I.V."/>
            <person name="Spatafora J.W."/>
            <person name="Aime M.C."/>
        </authorList>
    </citation>
    <scope>NUCLEOTIDE SEQUENCE [LARGE SCALE GENOMIC DNA]</scope>
    <source>
        <strain evidence="2 3">MCA 4718</strain>
    </source>
</reference>
<keyword evidence="3" id="KW-1185">Reference proteome</keyword>
<feature type="compositionally biased region" description="Pro residues" evidence="1">
    <location>
        <begin position="166"/>
        <end position="176"/>
    </location>
</feature>
<dbReference type="GO" id="GO:0005762">
    <property type="term" value="C:mitochondrial large ribosomal subunit"/>
    <property type="evidence" value="ECO:0007669"/>
    <property type="project" value="InterPro"/>
</dbReference>
<feature type="compositionally biased region" description="Low complexity" evidence="1">
    <location>
        <begin position="124"/>
        <end position="153"/>
    </location>
</feature>
<organism evidence="2 3">
    <name type="scientific">Pseudomicrostroma glucosiphilum</name>
    <dbReference type="NCBI Taxonomy" id="1684307"/>
    <lineage>
        <taxon>Eukaryota</taxon>
        <taxon>Fungi</taxon>
        <taxon>Dikarya</taxon>
        <taxon>Basidiomycota</taxon>
        <taxon>Ustilaginomycotina</taxon>
        <taxon>Exobasidiomycetes</taxon>
        <taxon>Microstromatales</taxon>
        <taxon>Microstromatales incertae sedis</taxon>
        <taxon>Pseudomicrostroma</taxon>
    </lineage>
</organism>
<feature type="compositionally biased region" description="Gly residues" evidence="1">
    <location>
        <begin position="314"/>
        <end position="323"/>
    </location>
</feature>
<feature type="region of interest" description="Disordered" evidence="1">
    <location>
        <begin position="301"/>
        <end position="323"/>
    </location>
</feature>
<dbReference type="GO" id="GO:0003735">
    <property type="term" value="F:structural constituent of ribosome"/>
    <property type="evidence" value="ECO:0007669"/>
    <property type="project" value="InterPro"/>
</dbReference>
<gene>
    <name evidence="2" type="ORF">BCV69DRAFT_313328</name>
</gene>
<feature type="region of interest" description="Disordered" evidence="1">
    <location>
        <begin position="117"/>
        <end position="286"/>
    </location>
</feature>
<dbReference type="RefSeq" id="XP_025347296.1">
    <property type="nucleotide sequence ID" value="XM_025495022.1"/>
</dbReference>
<dbReference type="InterPro" id="IPR045298">
    <property type="entry name" value="Complex1_LYR_LYRM7"/>
</dbReference>
<evidence type="ECO:0000256" key="1">
    <source>
        <dbReference type="SAM" id="MobiDB-lite"/>
    </source>
</evidence>
<dbReference type="PANTHER" id="PTHR28174:SF1">
    <property type="entry name" value="LARGE RIBOSOMAL SUBUNIT PROTEIN BL31M"/>
    <property type="match status" value="1"/>
</dbReference>
<dbReference type="AlphaFoldDB" id="A0A316U4E6"/>
<name>A0A316U4E6_9BASI</name>
<protein>
    <recommendedName>
        <fullName evidence="4">Mitochondrial zinc maintenance protein 1, mitochondrial</fullName>
    </recommendedName>
</protein>
<dbReference type="GeneID" id="37016756"/>
<dbReference type="PANTHER" id="PTHR28174">
    <property type="entry name" value="54S RIBOSOMAL PROTEIN L36, MITOCHONDRIAL"/>
    <property type="match status" value="1"/>
</dbReference>
<sequence length="323" mass="34922">MASPTPSTLSSLYRHLLRTSRSTFQGDQRMLTAWRQFVRQKLPEQAGARSNAALPDEVVKEWLDVAKMLRMNVVQGVKDDQDEVYRLRFTSDTELGTNESIKKGREQQLANLKASKGVLGCGGSSRPSASSSSPSTSSSSSSSARAFSTSSSRYAPRDPSKLKSPRPQPLPHPPAHFPSITLLADGSSISLHTTSPRSSQRLTRDPTNHPLWNPKMDARAGSGGEDEAGRMERFRKRFAEVVQESQGQEGSEAGAGGEQQEQEVSLSEGEAEAQEAATLGAGGRKKKAMFEMEDLDWMSEGGRQAKAAARPVYGKGGAGGKRK</sequence>
<dbReference type="GO" id="GO:0034551">
    <property type="term" value="P:mitochondrial respiratory chain complex III assembly"/>
    <property type="evidence" value="ECO:0007669"/>
    <property type="project" value="InterPro"/>
</dbReference>
<dbReference type="Gene3D" id="6.20.130.10">
    <property type="match status" value="1"/>
</dbReference>
<accession>A0A316U4E6</accession>
<evidence type="ECO:0000313" key="2">
    <source>
        <dbReference type="EMBL" id="PWN20136.1"/>
    </source>
</evidence>
<evidence type="ECO:0008006" key="4">
    <source>
        <dbReference type="Google" id="ProtNLM"/>
    </source>
</evidence>
<dbReference type="GO" id="GO:0032543">
    <property type="term" value="P:mitochondrial translation"/>
    <property type="evidence" value="ECO:0007669"/>
    <property type="project" value="InterPro"/>
</dbReference>